<proteinExistence type="predicted"/>
<keyword evidence="1" id="KW-0812">Transmembrane</keyword>
<organism evidence="2">
    <name type="scientific">marine metagenome</name>
    <dbReference type="NCBI Taxonomy" id="408172"/>
    <lineage>
        <taxon>unclassified sequences</taxon>
        <taxon>metagenomes</taxon>
        <taxon>ecological metagenomes</taxon>
    </lineage>
</organism>
<name>A0A382VMF0_9ZZZZ</name>
<keyword evidence="1" id="KW-0472">Membrane</keyword>
<keyword evidence="1" id="KW-1133">Transmembrane helix</keyword>
<protein>
    <submittedName>
        <fullName evidence="2">Uncharacterized protein</fullName>
    </submittedName>
</protein>
<evidence type="ECO:0000313" key="2">
    <source>
        <dbReference type="EMBL" id="SVD47692.1"/>
    </source>
</evidence>
<feature type="transmembrane region" description="Helical" evidence="1">
    <location>
        <begin position="6"/>
        <end position="27"/>
    </location>
</feature>
<gene>
    <name evidence="2" type="ORF">METZ01_LOCUS400546</name>
</gene>
<reference evidence="2" key="1">
    <citation type="submission" date="2018-05" db="EMBL/GenBank/DDBJ databases">
        <authorList>
            <person name="Lanie J.A."/>
            <person name="Ng W.-L."/>
            <person name="Kazmierczak K.M."/>
            <person name="Andrzejewski T.M."/>
            <person name="Davidsen T.M."/>
            <person name="Wayne K.J."/>
            <person name="Tettelin H."/>
            <person name="Glass J.I."/>
            <person name="Rusch D."/>
            <person name="Podicherti R."/>
            <person name="Tsui H.-C.T."/>
            <person name="Winkler M.E."/>
        </authorList>
    </citation>
    <scope>NUCLEOTIDE SEQUENCE</scope>
</reference>
<accession>A0A382VMF0</accession>
<evidence type="ECO:0000256" key="1">
    <source>
        <dbReference type="SAM" id="Phobius"/>
    </source>
</evidence>
<dbReference type="AlphaFoldDB" id="A0A382VMF0"/>
<dbReference type="EMBL" id="UINC01153137">
    <property type="protein sequence ID" value="SVD47692.1"/>
    <property type="molecule type" value="Genomic_DNA"/>
</dbReference>
<sequence>MSDTYLKVILISAVGGLYLIAYALFYVGTQVYSAGSISI</sequence>